<gene>
    <name evidence="6" type="ORF">PCC79_14345</name>
</gene>
<evidence type="ECO:0000256" key="4">
    <source>
        <dbReference type="ARBA" id="ARBA00023239"/>
    </source>
</evidence>
<name>A0ABZ3C8F7_9ACTN</name>
<evidence type="ECO:0000256" key="2">
    <source>
        <dbReference type="ARBA" id="ARBA00006906"/>
    </source>
</evidence>
<dbReference type="InterPro" id="IPR000887">
    <property type="entry name" value="Aldlse_KDPG_KHG"/>
</dbReference>
<dbReference type="EMBL" id="CP115965">
    <property type="protein sequence ID" value="WZW98057.1"/>
    <property type="molecule type" value="Genomic_DNA"/>
</dbReference>
<protein>
    <recommendedName>
        <fullName evidence="8">Bifunctional 4-hydroxy-2-oxoglutarate aldolase/2-dehydro-3-deoxy-phosphogluconate aldolase</fullName>
    </recommendedName>
</protein>
<dbReference type="Gene3D" id="3.20.20.70">
    <property type="entry name" value="Aldolase class I"/>
    <property type="match status" value="1"/>
</dbReference>
<comment type="pathway">
    <text evidence="1">Carbohydrate acid metabolism.</text>
</comment>
<dbReference type="InterPro" id="IPR013785">
    <property type="entry name" value="Aldolase_TIM"/>
</dbReference>
<evidence type="ECO:0000256" key="1">
    <source>
        <dbReference type="ARBA" id="ARBA00004761"/>
    </source>
</evidence>
<reference evidence="6 7" key="1">
    <citation type="journal article" date="2023" name="Environ Microbiome">
        <title>A coral-associated actinobacterium mitigates coral bleaching under heat stress.</title>
        <authorList>
            <person name="Li J."/>
            <person name="Zou Y."/>
            <person name="Li Q."/>
            <person name="Zhang J."/>
            <person name="Bourne D.G."/>
            <person name="Lyu Y."/>
            <person name="Liu C."/>
            <person name="Zhang S."/>
        </authorList>
    </citation>
    <scope>NUCLEOTIDE SEQUENCE [LARGE SCALE GENOMIC DNA]</scope>
    <source>
        <strain evidence="6 7">SCSIO 13291</strain>
    </source>
</reference>
<keyword evidence="5" id="KW-0119">Carbohydrate metabolism</keyword>
<proteinExistence type="inferred from homology"/>
<dbReference type="PANTHER" id="PTHR30246">
    <property type="entry name" value="2-KETO-3-DEOXY-6-PHOSPHOGLUCONATE ALDOLASE"/>
    <property type="match status" value="1"/>
</dbReference>
<dbReference type="Proteomes" id="UP001434337">
    <property type="component" value="Chromosome"/>
</dbReference>
<dbReference type="SUPFAM" id="SSF51569">
    <property type="entry name" value="Aldolase"/>
    <property type="match status" value="1"/>
</dbReference>
<evidence type="ECO:0000256" key="5">
    <source>
        <dbReference type="ARBA" id="ARBA00023277"/>
    </source>
</evidence>
<comment type="subunit">
    <text evidence="3">Homotrimer.</text>
</comment>
<evidence type="ECO:0000313" key="6">
    <source>
        <dbReference type="EMBL" id="WZW98057.1"/>
    </source>
</evidence>
<organism evidence="6 7">
    <name type="scientific">Propioniciclava soli</name>
    <dbReference type="NCBI Taxonomy" id="2775081"/>
    <lineage>
        <taxon>Bacteria</taxon>
        <taxon>Bacillati</taxon>
        <taxon>Actinomycetota</taxon>
        <taxon>Actinomycetes</taxon>
        <taxon>Propionibacteriales</taxon>
        <taxon>Propionibacteriaceae</taxon>
        <taxon>Propioniciclava</taxon>
    </lineage>
</organism>
<dbReference type="Pfam" id="PF01081">
    <property type="entry name" value="Aldolase"/>
    <property type="match status" value="1"/>
</dbReference>
<evidence type="ECO:0000256" key="3">
    <source>
        <dbReference type="ARBA" id="ARBA00011233"/>
    </source>
</evidence>
<keyword evidence="4" id="KW-0456">Lyase</keyword>
<dbReference type="PANTHER" id="PTHR30246:SF1">
    <property type="entry name" value="2-DEHYDRO-3-DEOXY-6-PHOSPHOGALACTONATE ALDOLASE-RELATED"/>
    <property type="match status" value="1"/>
</dbReference>
<sequence length="209" mass="21894">MSVLEAAFRGQRVVVCFPPDGFADWVPAAEVLLMEGFRTWQLPHSQLALLPDVLSLYARRARVGVGHVVDAAGVRAAVEAGAHFVSAPVHLPEMVEAAGDVPLLTGGLTPQEIAAALSAGAEAVQVTPADVMGSGYARSLPPLFPGVPLVAAGRLERYQAEMWLQAGAAAVSVEGVILQPETGGKTPNEPSEVRRRCQGFVQLLATPES</sequence>
<accession>A0ABZ3C8F7</accession>
<evidence type="ECO:0000313" key="7">
    <source>
        <dbReference type="Proteomes" id="UP001434337"/>
    </source>
</evidence>
<evidence type="ECO:0008006" key="8">
    <source>
        <dbReference type="Google" id="ProtNLM"/>
    </source>
</evidence>
<comment type="similarity">
    <text evidence="2">Belongs to the KHG/KDPG aldolase family.</text>
</comment>
<keyword evidence="7" id="KW-1185">Reference proteome</keyword>
<dbReference type="RefSeq" id="WP_232549836.1">
    <property type="nucleotide sequence ID" value="NZ_CP115965.1"/>
</dbReference>